<evidence type="ECO:0000256" key="5">
    <source>
        <dbReference type="SAM" id="Phobius"/>
    </source>
</evidence>
<dbReference type="InterPro" id="IPR000222">
    <property type="entry name" value="PP2C_BS"/>
</dbReference>
<organism evidence="7 8">
    <name type="scientific">Setaria digitata</name>
    <dbReference type="NCBI Taxonomy" id="48799"/>
    <lineage>
        <taxon>Eukaryota</taxon>
        <taxon>Metazoa</taxon>
        <taxon>Ecdysozoa</taxon>
        <taxon>Nematoda</taxon>
        <taxon>Chromadorea</taxon>
        <taxon>Rhabditida</taxon>
        <taxon>Spirurina</taxon>
        <taxon>Spiruromorpha</taxon>
        <taxon>Filarioidea</taxon>
        <taxon>Setariidae</taxon>
        <taxon>Setaria</taxon>
    </lineage>
</organism>
<dbReference type="PROSITE" id="PS51746">
    <property type="entry name" value="PPM_2"/>
    <property type="match status" value="1"/>
</dbReference>
<proteinExistence type="inferred from homology"/>
<evidence type="ECO:0000259" key="6">
    <source>
        <dbReference type="PROSITE" id="PS51746"/>
    </source>
</evidence>
<dbReference type="Proteomes" id="UP000887581">
    <property type="component" value="Unplaced"/>
</dbReference>
<keyword evidence="5" id="KW-0472">Membrane</keyword>
<dbReference type="PANTHER" id="PTHR13832">
    <property type="entry name" value="PROTEIN PHOSPHATASE 2C"/>
    <property type="match status" value="1"/>
</dbReference>
<evidence type="ECO:0000256" key="1">
    <source>
        <dbReference type="ARBA" id="ARBA00022723"/>
    </source>
</evidence>
<dbReference type="CDD" id="cd00143">
    <property type="entry name" value="PP2Cc"/>
    <property type="match status" value="1"/>
</dbReference>
<dbReference type="SMART" id="SM00332">
    <property type="entry name" value="PP2Cc"/>
    <property type="match status" value="1"/>
</dbReference>
<keyword evidence="5" id="KW-0812">Transmembrane</keyword>
<dbReference type="Pfam" id="PF00481">
    <property type="entry name" value="PP2C"/>
    <property type="match status" value="1"/>
</dbReference>
<evidence type="ECO:0000313" key="8">
    <source>
        <dbReference type="WBParaSite" id="sdigi.contig499.g8686.t1"/>
    </source>
</evidence>
<comment type="similarity">
    <text evidence="4">Belongs to the PP2C family.</text>
</comment>
<dbReference type="PROSITE" id="PS01032">
    <property type="entry name" value="PPM_1"/>
    <property type="match status" value="1"/>
</dbReference>
<dbReference type="Gene3D" id="3.60.40.10">
    <property type="entry name" value="PPM-type phosphatase domain"/>
    <property type="match status" value="1"/>
</dbReference>
<sequence>MALSIPSIFHTFPGPISIIHLFWQIISRFEAIIMLAIIGVILLYTKWMTRHCHLLIRGKKLEHFTLINQNKYYPPQLIKFGLTDIPQYPGGNWRWKYKNWTFYASRGNRPYMEDRMHYLNDPGHNLTMFSIFDGHGGPFVSQYLEEHFSGAMRRRLLRGKSRSHPSLTGQSNDSVIEAIVTEVHNIDDEISRLHPSLSSLTGSTLISVILERNRFLTVINIGDSRAVACDITGRAVPLSADHKPSNFTATAFAI</sequence>
<evidence type="ECO:0000256" key="4">
    <source>
        <dbReference type="RuleBase" id="RU003465"/>
    </source>
</evidence>
<dbReference type="InterPro" id="IPR036457">
    <property type="entry name" value="PPM-type-like_dom_sf"/>
</dbReference>
<feature type="domain" description="PPM-type phosphatase" evidence="6">
    <location>
        <begin position="99"/>
        <end position="254"/>
    </location>
</feature>
<dbReference type="SUPFAM" id="SSF81606">
    <property type="entry name" value="PP2C-like"/>
    <property type="match status" value="1"/>
</dbReference>
<protein>
    <submittedName>
        <fullName evidence="8">PPM-type phosphatase domain-containing protein</fullName>
    </submittedName>
</protein>
<evidence type="ECO:0000313" key="7">
    <source>
        <dbReference type="Proteomes" id="UP000887581"/>
    </source>
</evidence>
<dbReference type="PANTHER" id="PTHR13832:SF827">
    <property type="entry name" value="PROTEIN PHOSPHATASE 1L"/>
    <property type="match status" value="1"/>
</dbReference>
<dbReference type="WBParaSite" id="sdigi.contig499.g8686.t1">
    <property type="protein sequence ID" value="sdigi.contig499.g8686.t1"/>
    <property type="gene ID" value="sdigi.contig499.g8686"/>
</dbReference>
<dbReference type="InterPro" id="IPR015655">
    <property type="entry name" value="PP2C"/>
</dbReference>
<dbReference type="GO" id="GO:0004722">
    <property type="term" value="F:protein serine/threonine phosphatase activity"/>
    <property type="evidence" value="ECO:0007669"/>
    <property type="project" value="InterPro"/>
</dbReference>
<keyword evidence="2 4" id="KW-0378">Hydrolase</keyword>
<dbReference type="GO" id="GO:0046872">
    <property type="term" value="F:metal ion binding"/>
    <property type="evidence" value="ECO:0007669"/>
    <property type="project" value="UniProtKB-KW"/>
</dbReference>
<keyword evidence="1" id="KW-0479">Metal-binding</keyword>
<name>A0A915Q2K5_9BILA</name>
<keyword evidence="5" id="KW-1133">Transmembrane helix</keyword>
<evidence type="ECO:0000256" key="3">
    <source>
        <dbReference type="ARBA" id="ARBA00022912"/>
    </source>
</evidence>
<evidence type="ECO:0000256" key="2">
    <source>
        <dbReference type="ARBA" id="ARBA00022801"/>
    </source>
</evidence>
<keyword evidence="7" id="KW-1185">Reference proteome</keyword>
<accession>A0A915Q2K5</accession>
<dbReference type="AlphaFoldDB" id="A0A915Q2K5"/>
<keyword evidence="3 4" id="KW-0904">Protein phosphatase</keyword>
<feature type="transmembrane region" description="Helical" evidence="5">
    <location>
        <begin position="21"/>
        <end position="44"/>
    </location>
</feature>
<reference evidence="8" key="1">
    <citation type="submission" date="2022-11" db="UniProtKB">
        <authorList>
            <consortium name="WormBaseParasite"/>
        </authorList>
    </citation>
    <scope>IDENTIFICATION</scope>
</reference>
<dbReference type="InterPro" id="IPR001932">
    <property type="entry name" value="PPM-type_phosphatase-like_dom"/>
</dbReference>